<dbReference type="Gene3D" id="1.20.120.530">
    <property type="entry name" value="GntR ligand-binding domain-like"/>
    <property type="match status" value="1"/>
</dbReference>
<dbReference type="STRING" id="37927.SA2016_1315"/>
<dbReference type="KEGG" id="satk:SA2016_1315"/>
<evidence type="ECO:0000313" key="6">
    <source>
        <dbReference type="Proteomes" id="UP000070134"/>
    </source>
</evidence>
<dbReference type="OrthoDB" id="9816161at2"/>
<keyword evidence="6" id="KW-1185">Reference proteome</keyword>
<evidence type="ECO:0000256" key="1">
    <source>
        <dbReference type="ARBA" id="ARBA00023015"/>
    </source>
</evidence>
<evidence type="ECO:0000256" key="3">
    <source>
        <dbReference type="ARBA" id="ARBA00023163"/>
    </source>
</evidence>
<dbReference type="InterPro" id="IPR036388">
    <property type="entry name" value="WH-like_DNA-bd_sf"/>
</dbReference>
<evidence type="ECO:0000313" key="5">
    <source>
        <dbReference type="EMBL" id="AMM31995.1"/>
    </source>
</evidence>
<dbReference type="SMART" id="SM00345">
    <property type="entry name" value="HTH_GNTR"/>
    <property type="match status" value="1"/>
</dbReference>
<dbReference type="PROSITE" id="PS50949">
    <property type="entry name" value="HTH_GNTR"/>
    <property type="match status" value="1"/>
</dbReference>
<protein>
    <recommendedName>
        <fullName evidence="4">HTH gntR-type domain-containing protein</fullName>
    </recommendedName>
</protein>
<gene>
    <name evidence="5" type="ORF">SA2016_1315</name>
</gene>
<dbReference type="CDD" id="cd07377">
    <property type="entry name" value="WHTH_GntR"/>
    <property type="match status" value="1"/>
</dbReference>
<keyword evidence="3" id="KW-0804">Transcription</keyword>
<dbReference type="InterPro" id="IPR000524">
    <property type="entry name" value="Tscrpt_reg_HTH_GntR"/>
</dbReference>
<keyword evidence="1" id="KW-0805">Transcription regulation</keyword>
<evidence type="ECO:0000256" key="2">
    <source>
        <dbReference type="ARBA" id="ARBA00023125"/>
    </source>
</evidence>
<dbReference type="PANTHER" id="PTHR43537">
    <property type="entry name" value="TRANSCRIPTIONAL REGULATOR, GNTR FAMILY"/>
    <property type="match status" value="1"/>
</dbReference>
<reference evidence="5 6" key="1">
    <citation type="submission" date="2016-02" db="EMBL/GenBank/DDBJ databases">
        <title>Complete genome of Sinomonas atrocyanea KCTC 3377.</title>
        <authorList>
            <person name="Kim K.M."/>
        </authorList>
    </citation>
    <scope>NUCLEOTIDE SEQUENCE [LARGE SCALE GENOMIC DNA]</scope>
    <source>
        <strain evidence="5 6">KCTC 3377</strain>
    </source>
</reference>
<dbReference type="InterPro" id="IPR036390">
    <property type="entry name" value="WH_DNA-bd_sf"/>
</dbReference>
<dbReference type="SUPFAM" id="SSF48008">
    <property type="entry name" value="GntR ligand-binding domain-like"/>
    <property type="match status" value="1"/>
</dbReference>
<feature type="domain" description="HTH gntR-type" evidence="4">
    <location>
        <begin position="22"/>
        <end position="89"/>
    </location>
</feature>
<dbReference type="Pfam" id="PF00392">
    <property type="entry name" value="GntR"/>
    <property type="match status" value="1"/>
</dbReference>
<dbReference type="InterPro" id="IPR011711">
    <property type="entry name" value="GntR_C"/>
</dbReference>
<dbReference type="Pfam" id="PF07729">
    <property type="entry name" value="FCD"/>
    <property type="match status" value="1"/>
</dbReference>
<dbReference type="RefSeq" id="WP_084249360.1">
    <property type="nucleotide sequence ID" value="NZ_BJMO01000064.1"/>
</dbReference>
<dbReference type="GO" id="GO:0003677">
    <property type="term" value="F:DNA binding"/>
    <property type="evidence" value="ECO:0007669"/>
    <property type="project" value="UniProtKB-KW"/>
</dbReference>
<dbReference type="InterPro" id="IPR008920">
    <property type="entry name" value="TF_FadR/GntR_C"/>
</dbReference>
<name>A0A127A029_9MICC</name>
<dbReference type="SUPFAM" id="SSF46785">
    <property type="entry name" value="Winged helix' DNA-binding domain"/>
    <property type="match status" value="1"/>
</dbReference>
<dbReference type="AlphaFoldDB" id="A0A127A029"/>
<dbReference type="Gene3D" id="1.10.10.10">
    <property type="entry name" value="Winged helix-like DNA-binding domain superfamily/Winged helix DNA-binding domain"/>
    <property type="match status" value="1"/>
</dbReference>
<evidence type="ECO:0000259" key="4">
    <source>
        <dbReference type="PROSITE" id="PS50949"/>
    </source>
</evidence>
<sequence length="234" mass="25139">MAAAPVNEATAAALPAVGPSEGGAQSRVTDLIRDAIVRGEYAPNQRLIEADLSAAFSASRATVRTALLELAGEGLVERLPNKGSRVRAISVDEAIEILEVRIGVEGLCAAKVAEHLTDEQAAEFSRLRADMVASVEEGDLVEYSRLNRALDVRVRELSHHATASDVLARLHAQSVRHQFRLSSRPARAKVSVLEHTAIIDAILARDPEAAERAVRAHLLSVIEALREVTAREAV</sequence>
<dbReference type="Proteomes" id="UP000070134">
    <property type="component" value="Chromosome"/>
</dbReference>
<proteinExistence type="predicted"/>
<dbReference type="SMART" id="SM00895">
    <property type="entry name" value="FCD"/>
    <property type="match status" value="1"/>
</dbReference>
<dbReference type="EMBL" id="CP014518">
    <property type="protein sequence ID" value="AMM31995.1"/>
    <property type="molecule type" value="Genomic_DNA"/>
</dbReference>
<dbReference type="PANTHER" id="PTHR43537:SF24">
    <property type="entry name" value="GLUCONATE OPERON TRANSCRIPTIONAL REPRESSOR"/>
    <property type="match status" value="1"/>
</dbReference>
<keyword evidence="2" id="KW-0238">DNA-binding</keyword>
<accession>A0A127A029</accession>
<dbReference type="GO" id="GO:0003700">
    <property type="term" value="F:DNA-binding transcription factor activity"/>
    <property type="evidence" value="ECO:0007669"/>
    <property type="project" value="InterPro"/>
</dbReference>
<organism evidence="5 6">
    <name type="scientific">Sinomonas atrocyanea</name>
    <dbReference type="NCBI Taxonomy" id="37927"/>
    <lineage>
        <taxon>Bacteria</taxon>
        <taxon>Bacillati</taxon>
        <taxon>Actinomycetota</taxon>
        <taxon>Actinomycetes</taxon>
        <taxon>Micrococcales</taxon>
        <taxon>Micrococcaceae</taxon>
        <taxon>Sinomonas</taxon>
    </lineage>
</organism>